<name>A0ABR3DRI6_NEUIN</name>
<accession>A0ABR3DRI6</accession>
<proteinExistence type="predicted"/>
<organism evidence="1 2">
    <name type="scientific">Neurospora intermedia</name>
    <dbReference type="NCBI Taxonomy" id="5142"/>
    <lineage>
        <taxon>Eukaryota</taxon>
        <taxon>Fungi</taxon>
        <taxon>Dikarya</taxon>
        <taxon>Ascomycota</taxon>
        <taxon>Pezizomycotina</taxon>
        <taxon>Sordariomycetes</taxon>
        <taxon>Sordariomycetidae</taxon>
        <taxon>Sordariales</taxon>
        <taxon>Sordariaceae</taxon>
        <taxon>Neurospora</taxon>
    </lineage>
</organism>
<dbReference type="Proteomes" id="UP001451303">
    <property type="component" value="Unassembled WGS sequence"/>
</dbReference>
<keyword evidence="2" id="KW-1185">Reference proteome</keyword>
<dbReference type="EMBL" id="JAVLET010000001">
    <property type="protein sequence ID" value="KAL0475283.1"/>
    <property type="molecule type" value="Genomic_DNA"/>
</dbReference>
<evidence type="ECO:0000313" key="1">
    <source>
        <dbReference type="EMBL" id="KAL0475283.1"/>
    </source>
</evidence>
<gene>
    <name evidence="1" type="ORF">QR685DRAFT_568094</name>
</gene>
<evidence type="ECO:0008006" key="3">
    <source>
        <dbReference type="Google" id="ProtNLM"/>
    </source>
</evidence>
<comment type="caution">
    <text evidence="1">The sequence shown here is derived from an EMBL/GenBank/DDBJ whole genome shotgun (WGS) entry which is preliminary data.</text>
</comment>
<evidence type="ECO:0000313" key="2">
    <source>
        <dbReference type="Proteomes" id="UP001451303"/>
    </source>
</evidence>
<reference evidence="1 2" key="1">
    <citation type="submission" date="2023-09" db="EMBL/GenBank/DDBJ databases">
        <title>Multi-omics analysis of a traditional fermented food reveals byproduct-associated fungal strains for waste-to-food upcycling.</title>
        <authorList>
            <consortium name="Lawrence Berkeley National Laboratory"/>
            <person name="Rekdal V.M."/>
            <person name="Villalobos-Escobedo J.M."/>
            <person name="Rodriguez-Valeron N."/>
            <person name="Garcia M.O."/>
            <person name="Vasquez D.P."/>
            <person name="Damayanti I."/>
            <person name="Sorensen P.M."/>
            <person name="Baidoo E.E."/>
            <person name="De Carvalho A.C."/>
            <person name="Riley R."/>
            <person name="Lipzen A."/>
            <person name="He G."/>
            <person name="Yan M."/>
            <person name="Haridas S."/>
            <person name="Daum C."/>
            <person name="Yoshinaga Y."/>
            <person name="Ng V."/>
            <person name="Grigoriev I.V."/>
            <person name="Munk R."/>
            <person name="Nuraida L."/>
            <person name="Wijaya C.H."/>
            <person name="Morales P.-C."/>
            <person name="Keasling J.D."/>
        </authorList>
    </citation>
    <scope>NUCLEOTIDE SEQUENCE [LARGE SCALE GENOMIC DNA]</scope>
    <source>
        <strain evidence="1 2">FGSC 2613</strain>
    </source>
</reference>
<sequence length="115" mass="12938">MNLHDVQWPRRTDKATKIDDVSADTRTLDSLRICRRRGGGWTKMILHLLSLRLVSDLEAVGEHHRGSGVKCPGLSGTTQGRIVAAAQQCPYSRLVPVPSSWDNQSFIMFNFLIMF</sequence>
<protein>
    <recommendedName>
        <fullName evidence="3">Questionable protein</fullName>
    </recommendedName>
</protein>